<evidence type="ECO:0000256" key="5">
    <source>
        <dbReference type="ARBA" id="ARBA00022884"/>
    </source>
</evidence>
<evidence type="ECO:0000313" key="9">
    <source>
        <dbReference type="EMBL" id="GAA5481378.1"/>
    </source>
</evidence>
<dbReference type="RefSeq" id="WP_353565530.1">
    <property type="nucleotide sequence ID" value="NZ_BAABRI010000003.1"/>
</dbReference>
<dbReference type="InterPro" id="IPR015847">
    <property type="entry name" value="ExoRNase_PH_dom2"/>
</dbReference>
<dbReference type="Gene3D" id="3.30.230.70">
    <property type="entry name" value="GHMP Kinase, N-terminal domain"/>
    <property type="match status" value="1"/>
</dbReference>
<dbReference type="NCBIfam" id="TIGR01966">
    <property type="entry name" value="RNasePH"/>
    <property type="match status" value="1"/>
</dbReference>
<feature type="domain" description="Exoribonuclease phosphorolytic" evidence="8">
    <location>
        <begin position="163"/>
        <end position="228"/>
    </location>
</feature>
<dbReference type="InterPro" id="IPR027408">
    <property type="entry name" value="PNPase/RNase_PH_dom_sf"/>
</dbReference>
<dbReference type="PANTHER" id="PTHR11953">
    <property type="entry name" value="EXOSOME COMPLEX COMPONENT"/>
    <property type="match status" value="1"/>
</dbReference>
<dbReference type="InterPro" id="IPR050080">
    <property type="entry name" value="RNase_PH"/>
</dbReference>
<comment type="similarity">
    <text evidence="1 6">Belongs to the RNase PH family.</text>
</comment>
<protein>
    <recommendedName>
        <fullName evidence="6">Ribonuclease PH</fullName>
        <shortName evidence="6">RNase PH</shortName>
        <ecNumber evidence="6">2.7.7.56</ecNumber>
    </recommendedName>
    <alternativeName>
        <fullName evidence="6">tRNA nucleotidyltransferase</fullName>
    </alternativeName>
</protein>
<name>A0ABP9UI96_9BACT</name>
<dbReference type="Pfam" id="PF01138">
    <property type="entry name" value="RNase_PH"/>
    <property type="match status" value="1"/>
</dbReference>
<dbReference type="SUPFAM" id="SSF55666">
    <property type="entry name" value="Ribonuclease PH domain 2-like"/>
    <property type="match status" value="1"/>
</dbReference>
<reference evidence="9 10" key="1">
    <citation type="submission" date="2024-02" db="EMBL/GenBank/DDBJ databases">
        <title>Haloferula sargassicola NBRC 104335.</title>
        <authorList>
            <person name="Ichikawa N."/>
            <person name="Katano-Makiyama Y."/>
            <person name="Hidaka K."/>
        </authorList>
    </citation>
    <scope>NUCLEOTIDE SEQUENCE [LARGE SCALE GENOMIC DNA]</scope>
    <source>
        <strain evidence="9 10">NBRC 104335</strain>
    </source>
</reference>
<keyword evidence="4 6" id="KW-0819">tRNA processing</keyword>
<accession>A0ABP9UI96</accession>
<evidence type="ECO:0000259" key="8">
    <source>
        <dbReference type="Pfam" id="PF03725"/>
    </source>
</evidence>
<dbReference type="PROSITE" id="PS01277">
    <property type="entry name" value="RIBONUCLEASE_PH"/>
    <property type="match status" value="1"/>
</dbReference>
<dbReference type="InterPro" id="IPR036345">
    <property type="entry name" value="ExoRNase_PH_dom2_sf"/>
</dbReference>
<keyword evidence="3 6" id="KW-0820">tRNA-binding</keyword>
<comment type="caution">
    <text evidence="9">The sequence shown here is derived from an EMBL/GenBank/DDBJ whole genome shotgun (WGS) entry which is preliminary data.</text>
</comment>
<evidence type="ECO:0000256" key="4">
    <source>
        <dbReference type="ARBA" id="ARBA00022694"/>
    </source>
</evidence>
<keyword evidence="10" id="KW-1185">Reference proteome</keyword>
<evidence type="ECO:0000313" key="10">
    <source>
        <dbReference type="Proteomes" id="UP001476282"/>
    </source>
</evidence>
<dbReference type="HAMAP" id="MF_00564">
    <property type="entry name" value="RNase_PH"/>
    <property type="match status" value="1"/>
</dbReference>
<dbReference type="InterPro" id="IPR002381">
    <property type="entry name" value="RNase_PH_bac-type"/>
</dbReference>
<dbReference type="InterPro" id="IPR001247">
    <property type="entry name" value="ExoRNase_PH_dom1"/>
</dbReference>
<dbReference type="Proteomes" id="UP001476282">
    <property type="component" value="Unassembled WGS sequence"/>
</dbReference>
<dbReference type="EC" id="2.7.7.56" evidence="6"/>
<dbReference type="SUPFAM" id="SSF54211">
    <property type="entry name" value="Ribosomal protein S5 domain 2-like"/>
    <property type="match status" value="1"/>
</dbReference>
<keyword evidence="6" id="KW-0548">Nucleotidyltransferase</keyword>
<dbReference type="InterPro" id="IPR018336">
    <property type="entry name" value="RNase_PH_CS"/>
</dbReference>
<dbReference type="PANTHER" id="PTHR11953:SF0">
    <property type="entry name" value="EXOSOME COMPLEX COMPONENT RRP41"/>
    <property type="match status" value="1"/>
</dbReference>
<dbReference type="Pfam" id="PF03725">
    <property type="entry name" value="RNase_PH_C"/>
    <property type="match status" value="1"/>
</dbReference>
<keyword evidence="2 6" id="KW-0698">rRNA processing</keyword>
<dbReference type="CDD" id="cd11362">
    <property type="entry name" value="RNase_PH_bact"/>
    <property type="match status" value="1"/>
</dbReference>
<feature type="domain" description="Exoribonuclease phosphorolytic" evidence="7">
    <location>
        <begin position="13"/>
        <end position="145"/>
    </location>
</feature>
<comment type="subunit">
    <text evidence="6">Homohexameric ring arranged as a trimer of dimers.</text>
</comment>
<keyword evidence="6" id="KW-0808">Transferase</keyword>
<evidence type="ECO:0000259" key="7">
    <source>
        <dbReference type="Pfam" id="PF01138"/>
    </source>
</evidence>
<dbReference type="InterPro" id="IPR020568">
    <property type="entry name" value="Ribosomal_Su5_D2-typ_SF"/>
</dbReference>
<comment type="catalytic activity">
    <reaction evidence="6">
        <text>tRNA(n+1) + phosphate = tRNA(n) + a ribonucleoside 5'-diphosphate</text>
        <dbReference type="Rhea" id="RHEA:10628"/>
        <dbReference type="Rhea" id="RHEA-COMP:17343"/>
        <dbReference type="Rhea" id="RHEA-COMP:17344"/>
        <dbReference type="ChEBI" id="CHEBI:43474"/>
        <dbReference type="ChEBI" id="CHEBI:57930"/>
        <dbReference type="ChEBI" id="CHEBI:173114"/>
        <dbReference type="EC" id="2.7.7.56"/>
    </reaction>
</comment>
<organism evidence="9 10">
    <name type="scientific">Haloferula sargassicola</name>
    <dbReference type="NCBI Taxonomy" id="490096"/>
    <lineage>
        <taxon>Bacteria</taxon>
        <taxon>Pseudomonadati</taxon>
        <taxon>Verrucomicrobiota</taxon>
        <taxon>Verrucomicrobiia</taxon>
        <taxon>Verrucomicrobiales</taxon>
        <taxon>Verrucomicrobiaceae</taxon>
        <taxon>Haloferula</taxon>
    </lineage>
</organism>
<proteinExistence type="inferred from homology"/>
<evidence type="ECO:0000256" key="6">
    <source>
        <dbReference type="HAMAP-Rule" id="MF_00564"/>
    </source>
</evidence>
<evidence type="ECO:0000256" key="2">
    <source>
        <dbReference type="ARBA" id="ARBA00022552"/>
    </source>
</evidence>
<evidence type="ECO:0000256" key="1">
    <source>
        <dbReference type="ARBA" id="ARBA00006678"/>
    </source>
</evidence>
<sequence length="261" mass="28305">MSFQRPSGRRADQLRPVSFVPDVAPHAKGSVLVSFGNTKVICAATVEEDVPRWMKYQKVQGGWLTAEYSMLPYSTLDRKQRDISRGKLDGRSSEIQRLIGRALRAVVDLKKLGQRTIWVDCDVLQADGGTRTASITGGCVALAIALNRLMGEGKLKDFPLHQLVGAISTGIYENEAVLDLDYPEDKAASVDFNVVMTEKLEFVEVQGSGEEAVFTGAQMSSMLDLAQAGIGELFTLQKAAILEADRPDGPALADLAAAFSR</sequence>
<dbReference type="EMBL" id="BAABRI010000003">
    <property type="protein sequence ID" value="GAA5481378.1"/>
    <property type="molecule type" value="Genomic_DNA"/>
</dbReference>
<keyword evidence="5" id="KW-0694">RNA-binding</keyword>
<feature type="binding site" evidence="6">
    <location>
        <position position="91"/>
    </location>
    <ligand>
        <name>phosphate</name>
        <dbReference type="ChEBI" id="CHEBI:43474"/>
        <note>substrate</note>
    </ligand>
</feature>
<gene>
    <name evidence="6 9" type="primary">rph</name>
    <name evidence="9" type="ORF">Hsar01_00587</name>
</gene>
<comment type="function">
    <text evidence="6">Phosphorolytic 3'-5' exoribonuclease that plays an important role in tRNA 3'-end maturation. Removes nucleotide residues following the 3'-CCA terminus of tRNAs; can also add nucleotides to the ends of RNA molecules by using nucleoside diphosphates as substrates, but this may not be physiologically important. Probably plays a role in initiation of 16S rRNA degradation (leading to ribosome degradation) during starvation.</text>
</comment>
<feature type="binding site" evidence="6">
    <location>
        <begin position="129"/>
        <end position="131"/>
    </location>
    <ligand>
        <name>phosphate</name>
        <dbReference type="ChEBI" id="CHEBI:43474"/>
        <note>substrate</note>
    </ligand>
</feature>
<evidence type="ECO:0000256" key="3">
    <source>
        <dbReference type="ARBA" id="ARBA00022555"/>
    </source>
</evidence>